<dbReference type="InterPro" id="IPR013083">
    <property type="entry name" value="Znf_RING/FYVE/PHD"/>
</dbReference>
<evidence type="ECO:0000256" key="7">
    <source>
        <dbReference type="PROSITE-ProRule" id="PRU00175"/>
    </source>
</evidence>
<evidence type="ECO:0000259" key="10">
    <source>
        <dbReference type="PROSITE" id="PS50089"/>
    </source>
</evidence>
<dbReference type="InterPro" id="IPR017907">
    <property type="entry name" value="Znf_RING_CS"/>
</dbReference>
<dbReference type="AlphaFoldDB" id="A0A267GZ12"/>
<dbReference type="InterPro" id="IPR013783">
    <property type="entry name" value="Ig-like_fold"/>
</dbReference>
<feature type="repeat" description="Filamin" evidence="6">
    <location>
        <begin position="328"/>
        <end position="431"/>
    </location>
</feature>
<dbReference type="SUPFAM" id="SSF57850">
    <property type="entry name" value="RING/U-box"/>
    <property type="match status" value="1"/>
</dbReference>
<dbReference type="PROSITE" id="PS50089">
    <property type="entry name" value="ZF_RING_2"/>
    <property type="match status" value="1"/>
</dbReference>
<accession>A0A267GZ12</accession>
<dbReference type="STRING" id="282301.A0A267GZ12"/>
<evidence type="ECO:0000256" key="8">
    <source>
        <dbReference type="PROSITE-ProRule" id="PRU00504"/>
    </source>
</evidence>
<keyword evidence="12" id="KW-1185">Reference proteome</keyword>
<dbReference type="Pfam" id="PF01436">
    <property type="entry name" value="NHL"/>
    <property type="match status" value="1"/>
</dbReference>
<dbReference type="InterPro" id="IPR017868">
    <property type="entry name" value="Filamin/ABP280_repeat-like"/>
</dbReference>
<dbReference type="SUPFAM" id="SSF81296">
    <property type="entry name" value="E set domains"/>
    <property type="match status" value="1"/>
</dbReference>
<dbReference type="SUPFAM" id="SSF57845">
    <property type="entry name" value="B-box zinc-binding domain"/>
    <property type="match status" value="1"/>
</dbReference>
<dbReference type="SMART" id="SM00184">
    <property type="entry name" value="RING"/>
    <property type="match status" value="1"/>
</dbReference>
<evidence type="ECO:0000313" key="12">
    <source>
        <dbReference type="Proteomes" id="UP000215902"/>
    </source>
</evidence>
<feature type="coiled-coil region" evidence="9">
    <location>
        <begin position="226"/>
        <end position="253"/>
    </location>
</feature>
<dbReference type="GO" id="GO:0008270">
    <property type="term" value="F:zinc ion binding"/>
    <property type="evidence" value="ECO:0007669"/>
    <property type="project" value="UniProtKB-KW"/>
</dbReference>
<dbReference type="Pfam" id="PF14634">
    <property type="entry name" value="zf-RING_5"/>
    <property type="match status" value="1"/>
</dbReference>
<dbReference type="InterPro" id="IPR001841">
    <property type="entry name" value="Znf_RING"/>
</dbReference>
<dbReference type="GO" id="GO:0005654">
    <property type="term" value="C:nucleoplasm"/>
    <property type="evidence" value="ECO:0007669"/>
    <property type="project" value="TreeGrafter"/>
</dbReference>
<evidence type="ECO:0000256" key="6">
    <source>
        <dbReference type="PROSITE-ProRule" id="PRU00087"/>
    </source>
</evidence>
<dbReference type="PANTHER" id="PTHR25462">
    <property type="entry name" value="BONUS, ISOFORM C-RELATED"/>
    <property type="match status" value="1"/>
</dbReference>
<keyword evidence="4 7" id="KW-0863">Zinc-finger</keyword>
<evidence type="ECO:0000256" key="1">
    <source>
        <dbReference type="ARBA" id="ARBA00008518"/>
    </source>
</evidence>
<dbReference type="EMBL" id="NIVC01000092">
    <property type="protein sequence ID" value="PAA91266.1"/>
    <property type="molecule type" value="Genomic_DNA"/>
</dbReference>
<dbReference type="Pfam" id="PF00630">
    <property type="entry name" value="Filamin"/>
    <property type="match status" value="1"/>
</dbReference>
<dbReference type="OrthoDB" id="252722at2759"/>
<dbReference type="Gene3D" id="2.120.10.30">
    <property type="entry name" value="TolB, C-terminal domain"/>
    <property type="match status" value="1"/>
</dbReference>
<dbReference type="SMART" id="SM00557">
    <property type="entry name" value="IG_FLMN"/>
    <property type="match status" value="1"/>
</dbReference>
<dbReference type="InterPro" id="IPR001298">
    <property type="entry name" value="Filamin/ABP280_rpt"/>
</dbReference>
<keyword evidence="3" id="KW-0677">Repeat</keyword>
<dbReference type="GO" id="GO:0061630">
    <property type="term" value="F:ubiquitin protein ligase activity"/>
    <property type="evidence" value="ECO:0007669"/>
    <property type="project" value="TreeGrafter"/>
</dbReference>
<protein>
    <recommendedName>
        <fullName evidence="10">RING-type domain-containing protein</fullName>
    </recommendedName>
</protein>
<dbReference type="Gene3D" id="2.60.40.10">
    <property type="entry name" value="Immunoglobulins"/>
    <property type="match status" value="1"/>
</dbReference>
<evidence type="ECO:0000256" key="3">
    <source>
        <dbReference type="ARBA" id="ARBA00022737"/>
    </source>
</evidence>
<feature type="domain" description="RING-type" evidence="10">
    <location>
        <begin position="32"/>
        <end position="82"/>
    </location>
</feature>
<dbReference type="SUPFAM" id="SSF101898">
    <property type="entry name" value="NHL repeat"/>
    <property type="match status" value="1"/>
</dbReference>
<dbReference type="PROSITE" id="PS50194">
    <property type="entry name" value="FILAMIN_REPEAT"/>
    <property type="match status" value="1"/>
</dbReference>
<evidence type="ECO:0000256" key="5">
    <source>
        <dbReference type="ARBA" id="ARBA00022833"/>
    </source>
</evidence>
<dbReference type="InterPro" id="IPR047153">
    <property type="entry name" value="TRIM45/56/19-like"/>
</dbReference>
<organism evidence="11 12">
    <name type="scientific">Macrostomum lignano</name>
    <dbReference type="NCBI Taxonomy" id="282301"/>
    <lineage>
        <taxon>Eukaryota</taxon>
        <taxon>Metazoa</taxon>
        <taxon>Spiralia</taxon>
        <taxon>Lophotrochozoa</taxon>
        <taxon>Platyhelminthes</taxon>
        <taxon>Rhabditophora</taxon>
        <taxon>Macrostomorpha</taxon>
        <taxon>Macrostomida</taxon>
        <taxon>Macrostomidae</taxon>
        <taxon>Macrostomum</taxon>
    </lineage>
</organism>
<dbReference type="Gene3D" id="3.30.40.10">
    <property type="entry name" value="Zinc/RING finger domain, C3HC4 (zinc finger)"/>
    <property type="match status" value="1"/>
</dbReference>
<sequence length="727" mass="77569">MAFSNSHVMTSSRLVETIQINFEDFSESFLTCGTCLNLFDAGEHQPKLLPCSHTLCRSCLQRIMQGPGPGRQAESFRCPICREGIAVPHGGGAAAFPPSFVVNQLLDLMASQRRDLVPKCSIHSGRELLFCETCDTVFCPACLSHQAKADHTVLSFSVAVKRMTEILLYKATLAASQLGSAYEAVCREVETLDANAEACMQSVDQAFQQLRDLVDRRHSTVRETVKRVKEEKRRALKEQLELIGQEKARVESECEGLQYQMDVMAITKKISDLNAKLDTFAGLSEPRENAYMEFSRDASASGVANANVVDDECLRSVEAALQRCGKVRVSTTHPGLCSVQLLSGADAATAGLRCSALLHTVDYHGRRRRDGGDPVSARLETPGGEQLEIGVVDKGDGSYELNFLPLSAGRHRLDVRVFGRPVRDCPLALDVAGRQRPAAKAGGAGRGSQPGQLQAPYAVAVGRNGEVYISDTGNSRIVVLDSTLRWLGDLGRSACTGQSATGLAVDAGGRLWVANWRQRRVFEVEPVEDRISSSLQSAAFREPGLVAVGPRGHVIVGDAGAGAVFVCDPTLTEADGAVLARIDGLSGLTALAVGCHDSACSAAAAVQREPQMLLCCAVGAKLLVYEIGAGQSSEAESGIGIRHSLTGSACVSSAVTGLALDSDGRLLASRATGDVEVHSRPLGEFLCRVVPDEAEKLRRPGGVASLGQGWLAVVDAQGHAVKKFRYV</sequence>
<evidence type="ECO:0000313" key="11">
    <source>
        <dbReference type="EMBL" id="PAA91266.1"/>
    </source>
</evidence>
<dbReference type="Proteomes" id="UP000215902">
    <property type="component" value="Unassembled WGS sequence"/>
</dbReference>
<evidence type="ECO:0000256" key="9">
    <source>
        <dbReference type="SAM" id="Coils"/>
    </source>
</evidence>
<comment type="caution">
    <text evidence="11">The sequence shown here is derived from an EMBL/GenBank/DDBJ whole genome shotgun (WGS) entry which is preliminary data.</text>
</comment>
<dbReference type="InterPro" id="IPR011042">
    <property type="entry name" value="6-blade_b-propeller_TolB-like"/>
</dbReference>
<name>A0A267GZ12_9PLAT</name>
<keyword evidence="5" id="KW-0862">Zinc</keyword>
<dbReference type="InterPro" id="IPR001258">
    <property type="entry name" value="NHL_repeat"/>
</dbReference>
<dbReference type="Gene3D" id="3.30.160.60">
    <property type="entry name" value="Classic Zinc Finger"/>
    <property type="match status" value="1"/>
</dbReference>
<dbReference type="PROSITE" id="PS51125">
    <property type="entry name" value="NHL"/>
    <property type="match status" value="1"/>
</dbReference>
<dbReference type="PROSITE" id="PS00518">
    <property type="entry name" value="ZF_RING_1"/>
    <property type="match status" value="1"/>
</dbReference>
<evidence type="ECO:0000256" key="4">
    <source>
        <dbReference type="ARBA" id="ARBA00022771"/>
    </source>
</evidence>
<keyword evidence="2" id="KW-0479">Metal-binding</keyword>
<proteinExistence type="inferred from homology"/>
<feature type="repeat" description="NHL" evidence="8">
    <location>
        <begin position="446"/>
        <end position="483"/>
    </location>
</feature>
<evidence type="ECO:0000256" key="2">
    <source>
        <dbReference type="ARBA" id="ARBA00022723"/>
    </source>
</evidence>
<reference evidence="11 12" key="1">
    <citation type="submission" date="2017-06" db="EMBL/GenBank/DDBJ databases">
        <title>A platform for efficient transgenesis in Macrostomum lignano, a flatworm model organism for stem cell research.</title>
        <authorList>
            <person name="Berezikov E."/>
        </authorList>
    </citation>
    <scope>NUCLEOTIDE SEQUENCE [LARGE SCALE GENOMIC DNA]</scope>
    <source>
        <strain evidence="11">DV1</strain>
        <tissue evidence="11">Whole organism</tissue>
    </source>
</reference>
<dbReference type="InterPro" id="IPR014756">
    <property type="entry name" value="Ig_E-set"/>
</dbReference>
<gene>
    <name evidence="11" type="ORF">BOX15_Mlig005945g1</name>
</gene>
<keyword evidence="9" id="KW-0175">Coiled coil</keyword>
<dbReference type="PANTHER" id="PTHR25462:SF285">
    <property type="entry name" value="RING-TYPE DOMAIN-CONTAINING PROTEIN"/>
    <property type="match status" value="1"/>
</dbReference>
<comment type="similarity">
    <text evidence="1">Belongs to the TRIM/RBCC family.</text>
</comment>